<proteinExistence type="predicted"/>
<dbReference type="SUPFAM" id="SSF109604">
    <property type="entry name" value="HD-domain/PDEase-like"/>
    <property type="match status" value="1"/>
</dbReference>
<evidence type="ECO:0000256" key="1">
    <source>
        <dbReference type="SAM" id="Phobius"/>
    </source>
</evidence>
<keyword evidence="1" id="KW-0812">Transmembrane</keyword>
<dbReference type="PANTHER" id="PTHR36442">
    <property type="entry name" value="CYCLIC-DI-AMP PHOSPHODIESTERASE PGPH"/>
    <property type="match status" value="1"/>
</dbReference>
<dbReference type="InterPro" id="IPR011621">
    <property type="entry name" value="Metal-dep_PHydrolase_7TM_intra"/>
</dbReference>
<dbReference type="Pfam" id="PF07698">
    <property type="entry name" value="7TM-7TMR_HD"/>
    <property type="match status" value="1"/>
</dbReference>
<sequence>MNLQDYISKVRTLLSYKVFTFICFLILAILLYGVLFYNVKPQTYDIELFSVADKTIRSPKTIVDEEKTKDEQQKAADAVEKVYTFQKEKEQNRVSLINSIFDFVTDANKEIPAHIKDKEMEKTDKKTDKERLVDLKSKLTSDVNEDVTKSISDAVLMDLLKATPFELEQTRNILNSQVEQLMGEKIREDKVRQYQDRMEDLIRDSSIPTELKSAAIALGKYAIVPNDIYDPEQTDIRKKQAMQSVEPIKILQGQVIVQEGHLIDHESYHQLELLGLLKSNPTIKPYIGLGIFVFLIIGSLYLYFSTFRVSEEKKQNYLILLSLIFIISLLLMKIIGLMADLELDKIGYLFPAAMAPMLIRMMLNERFAFIITIILAACGSIIFHDEITGSVNIEIAIYILFSGTAGILLLTNRNRKSNILQAGFFISIINILIIFFLLFLGNGQFTKMEYLYYTIFAFVSGLLSAILTIGLLPFFEAGFGVLSTLKLIELSSPNHPLLKKILTEAPGTYHHSVMVANLAEAACEAIGANGLLARVGCYYHDIGKTRRPQFFIENQMNIENPHNHISPETSKDIIIAHATDGALMLKKHKLPKEIVDIAEQHHGTTLLKYFYYKAKEENDHIDEMDYRYPGPKPQTKEAAIISIADSVEAAVRSMTHPTPEQIKNLIDSIVQERLKDGQLNECDITLKEIEVIKKTFCETLNGIFHSRIEYPNPK</sequence>
<dbReference type="Proteomes" id="UP001159179">
    <property type="component" value="Unassembled WGS sequence"/>
</dbReference>
<keyword evidence="1" id="KW-0472">Membrane</keyword>
<feature type="transmembrane region" description="Helical" evidence="1">
    <location>
        <begin position="395"/>
        <end position="412"/>
    </location>
</feature>
<feature type="transmembrane region" description="Helical" evidence="1">
    <location>
        <begin position="419"/>
        <end position="439"/>
    </location>
</feature>
<dbReference type="PANTHER" id="PTHR36442:SF1">
    <property type="entry name" value="CYCLIC-DI-AMP PHOSPHODIESTERASE PGPH"/>
    <property type="match status" value="1"/>
</dbReference>
<dbReference type="Gene3D" id="1.10.3210.10">
    <property type="entry name" value="Hypothetical protein af1432"/>
    <property type="match status" value="1"/>
</dbReference>
<dbReference type="NCBIfam" id="TIGR00277">
    <property type="entry name" value="HDIG"/>
    <property type="match status" value="1"/>
</dbReference>
<dbReference type="InterPro" id="IPR006675">
    <property type="entry name" value="HDIG_dom"/>
</dbReference>
<dbReference type="InterPro" id="IPR003607">
    <property type="entry name" value="HD/PDEase_dom"/>
</dbReference>
<dbReference type="InterPro" id="IPR006674">
    <property type="entry name" value="HD_domain"/>
</dbReference>
<keyword evidence="1" id="KW-1133">Transmembrane helix</keyword>
<dbReference type="Pfam" id="PF01966">
    <property type="entry name" value="HD"/>
    <property type="match status" value="1"/>
</dbReference>
<name>A0AAW6STI4_9BACI</name>
<organism evidence="3 4">
    <name type="scientific">Heyndrickxia oleronia</name>
    <dbReference type="NCBI Taxonomy" id="38875"/>
    <lineage>
        <taxon>Bacteria</taxon>
        <taxon>Bacillati</taxon>
        <taxon>Bacillota</taxon>
        <taxon>Bacilli</taxon>
        <taxon>Bacillales</taxon>
        <taxon>Bacillaceae</taxon>
        <taxon>Heyndrickxia</taxon>
    </lineage>
</organism>
<dbReference type="AlphaFoldDB" id="A0AAW6STI4"/>
<evidence type="ECO:0000259" key="2">
    <source>
        <dbReference type="PROSITE" id="PS51831"/>
    </source>
</evidence>
<feature type="transmembrane region" description="Helical" evidence="1">
    <location>
        <begin position="286"/>
        <end position="304"/>
    </location>
</feature>
<feature type="transmembrane region" description="Helical" evidence="1">
    <location>
        <begin position="316"/>
        <end position="339"/>
    </location>
</feature>
<dbReference type="InterPro" id="IPR011624">
    <property type="entry name" value="Metal-dep_PHydrolase_7TM_extra"/>
</dbReference>
<gene>
    <name evidence="3" type="ORF">P5X88_04405</name>
</gene>
<dbReference type="Pfam" id="PF07697">
    <property type="entry name" value="7TMR-HDED"/>
    <property type="match status" value="1"/>
</dbReference>
<evidence type="ECO:0000313" key="3">
    <source>
        <dbReference type="EMBL" id="MDH5160167.1"/>
    </source>
</evidence>
<feature type="transmembrane region" description="Helical" evidence="1">
    <location>
        <begin position="367"/>
        <end position="383"/>
    </location>
</feature>
<dbReference type="CDD" id="cd00077">
    <property type="entry name" value="HDc"/>
    <property type="match status" value="1"/>
</dbReference>
<protein>
    <submittedName>
        <fullName evidence="3">HD family phosphohydrolase</fullName>
    </submittedName>
</protein>
<dbReference type="InterPro" id="IPR052722">
    <property type="entry name" value="PgpH_phosphodiesterase"/>
</dbReference>
<reference evidence="3" key="1">
    <citation type="submission" date="2023-03" db="EMBL/GenBank/DDBJ databases">
        <title>Bacterial isolates from washroom surfaces on a university campus.</title>
        <authorList>
            <person name="Holman D.B."/>
            <person name="Gzyl K.E."/>
            <person name="Taheri A.E."/>
        </authorList>
    </citation>
    <scope>NUCLEOTIDE SEQUENCE</scope>
    <source>
        <strain evidence="3">RD03</strain>
    </source>
</reference>
<dbReference type="EMBL" id="JAROYP010000002">
    <property type="protein sequence ID" value="MDH5160167.1"/>
    <property type="molecule type" value="Genomic_DNA"/>
</dbReference>
<feature type="transmembrane region" description="Helical" evidence="1">
    <location>
        <begin position="18"/>
        <end position="37"/>
    </location>
</feature>
<comment type="caution">
    <text evidence="3">The sequence shown here is derived from an EMBL/GenBank/DDBJ whole genome shotgun (WGS) entry which is preliminary data.</text>
</comment>
<evidence type="ECO:0000313" key="4">
    <source>
        <dbReference type="Proteomes" id="UP001159179"/>
    </source>
</evidence>
<accession>A0AAW6STI4</accession>
<dbReference type="RefSeq" id="WP_280615901.1">
    <property type="nucleotide sequence ID" value="NZ_JAROYP010000002.1"/>
</dbReference>
<dbReference type="SMART" id="SM00471">
    <property type="entry name" value="HDc"/>
    <property type="match status" value="1"/>
</dbReference>
<feature type="domain" description="HD" evidence="2">
    <location>
        <begin position="508"/>
        <end position="650"/>
    </location>
</feature>
<feature type="transmembrane region" description="Helical" evidence="1">
    <location>
        <begin position="451"/>
        <end position="475"/>
    </location>
</feature>
<dbReference type="PROSITE" id="PS51831">
    <property type="entry name" value="HD"/>
    <property type="match status" value="1"/>
</dbReference>